<evidence type="ECO:0000313" key="5">
    <source>
        <dbReference type="EMBL" id="ARF14025.1"/>
    </source>
</evidence>
<proteinExistence type="inferred from homology"/>
<evidence type="ECO:0000256" key="1">
    <source>
        <dbReference type="ARBA" id="ARBA00010986"/>
    </source>
</evidence>
<dbReference type="EMBL" id="CP015108">
    <property type="protein sequence ID" value="ARF14025.1"/>
    <property type="molecule type" value="Genomic_DNA"/>
</dbReference>
<accession>A0ABN4YT56</accession>
<evidence type="ECO:0000256" key="2">
    <source>
        <dbReference type="ARBA" id="ARBA00023239"/>
    </source>
</evidence>
<feature type="domain" description="D-galactarate/Altronate dehydratase second" evidence="3">
    <location>
        <begin position="7"/>
        <end position="132"/>
    </location>
</feature>
<dbReference type="Pfam" id="PF20629">
    <property type="entry name" value="GD_AH_C"/>
    <property type="match status" value="1"/>
</dbReference>
<evidence type="ECO:0008006" key="7">
    <source>
        <dbReference type="Google" id="ProtNLM"/>
    </source>
</evidence>
<evidence type="ECO:0000259" key="4">
    <source>
        <dbReference type="Pfam" id="PF20629"/>
    </source>
</evidence>
<dbReference type="Proteomes" id="UP000192486">
    <property type="component" value="Chromosome"/>
</dbReference>
<feature type="domain" description="D-galactarate/Altronate dehydratase C-terminal" evidence="4">
    <location>
        <begin position="144"/>
        <end position="369"/>
    </location>
</feature>
<sequence>MGYSFKGYMRSDGSAGTRNNIGIISSVICSSTVTNEIASKVDCAVPIVHSNGCAQLGDDFNVTKSMLSGVAENPNFHSNLLIGLGCETNQVTGLLAAIPKVKPIDGFSIQQMAGGTNTVAKGVAIASEWSKDITNQQRTELPISKLKVGIITADMDEQTLAITTPVVSALIDKLLENDSTVICSLTRTLEPSGNLLAAKTKDMRTAEMLKTLSEGLNRRRWEKDESYALSVFTDEEKSLAAHEAKLFESNNLVELLDINEKPSDRGLYLLKSSDNIVETISNFVSVGCNVALIISKEGILATSNVIPCISLAPCNVSQTHRDHVDFYITQGNEEKQTVTLLEKLLQVSSGELTALEEYELGEFAIPHIGTTF</sequence>
<gene>
    <name evidence="5" type="ORF">SporoS204_07625</name>
</gene>
<organism evidence="5 6">
    <name type="scientific">Sporosarcina ureae</name>
    <dbReference type="NCBI Taxonomy" id="1571"/>
    <lineage>
        <taxon>Bacteria</taxon>
        <taxon>Bacillati</taxon>
        <taxon>Bacillota</taxon>
        <taxon>Bacilli</taxon>
        <taxon>Bacillales</taxon>
        <taxon>Caryophanaceae</taxon>
        <taxon>Sporosarcina</taxon>
    </lineage>
</organism>
<dbReference type="InterPro" id="IPR052172">
    <property type="entry name" value="UxaA_altronate/galactarate_dh"/>
</dbReference>
<name>A0ABN4YT56_SPOUR</name>
<dbReference type="InterPro" id="IPR007392">
    <property type="entry name" value="GD_AH_second"/>
</dbReference>
<evidence type="ECO:0000259" key="3">
    <source>
        <dbReference type="Pfam" id="PF04295"/>
    </source>
</evidence>
<evidence type="ECO:0000313" key="6">
    <source>
        <dbReference type="Proteomes" id="UP000192486"/>
    </source>
</evidence>
<dbReference type="PANTHER" id="PTHR30536">
    <property type="entry name" value="ALTRONATE/GALACTARATE DEHYDRATASE"/>
    <property type="match status" value="1"/>
</dbReference>
<dbReference type="InterPro" id="IPR048332">
    <property type="entry name" value="GD_AH_C"/>
</dbReference>
<protein>
    <recommendedName>
        <fullName evidence="7">Altronate hydrolase</fullName>
    </recommendedName>
</protein>
<dbReference type="Pfam" id="PF04295">
    <property type="entry name" value="GD_AH_second"/>
    <property type="match status" value="1"/>
</dbReference>
<reference evidence="5 6" key="1">
    <citation type="submission" date="2016-04" db="EMBL/GenBank/DDBJ databases">
        <title>Comparative Genomics and Epigenetics of Sporosarcina ureae.</title>
        <authorList>
            <person name="Oliver A.S."/>
            <person name="Cooper K.K."/>
        </authorList>
    </citation>
    <scope>NUCLEOTIDE SEQUENCE [LARGE SCALE GENOMIC DNA]</scope>
    <source>
        <strain evidence="5 6">S204</strain>
    </source>
</reference>
<keyword evidence="2" id="KW-0456">Lyase</keyword>
<keyword evidence="6" id="KW-1185">Reference proteome</keyword>
<dbReference type="PANTHER" id="PTHR30536:SF5">
    <property type="entry name" value="ALTRONATE DEHYDRATASE"/>
    <property type="match status" value="1"/>
</dbReference>
<comment type="similarity">
    <text evidence="1">Belongs to the UxaA family.</text>
</comment>